<feature type="transmembrane region" description="Helical" evidence="8">
    <location>
        <begin position="12"/>
        <end position="34"/>
    </location>
</feature>
<feature type="transmembrane region" description="Helical" evidence="8">
    <location>
        <begin position="138"/>
        <end position="158"/>
    </location>
</feature>
<evidence type="ECO:0000256" key="3">
    <source>
        <dbReference type="ARBA" id="ARBA00022448"/>
    </source>
</evidence>
<comment type="caution">
    <text evidence="10">The sequence shown here is derived from an EMBL/GenBank/DDBJ whole genome shotgun (WGS) entry which is preliminary data.</text>
</comment>
<protein>
    <submittedName>
        <fullName evidence="10">ABC transporter permease</fullName>
    </submittedName>
</protein>
<dbReference type="InterPro" id="IPR000515">
    <property type="entry name" value="MetI-like"/>
</dbReference>
<evidence type="ECO:0000256" key="7">
    <source>
        <dbReference type="ARBA" id="ARBA00023136"/>
    </source>
</evidence>
<name>A0A831WXN8_9BACT</name>
<dbReference type="PANTHER" id="PTHR43848">
    <property type="entry name" value="PUTRESCINE TRANSPORT SYSTEM PERMEASE PROTEIN POTI"/>
    <property type="match status" value="1"/>
</dbReference>
<reference evidence="10" key="1">
    <citation type="journal article" date="2020" name="mSystems">
        <title>Genome- and Community-Level Interaction Insights into Carbon Utilization and Element Cycling Functions of Hydrothermarchaeota in Hydrothermal Sediment.</title>
        <authorList>
            <person name="Zhou Z."/>
            <person name="Liu Y."/>
            <person name="Xu W."/>
            <person name="Pan J."/>
            <person name="Luo Z.H."/>
            <person name="Li M."/>
        </authorList>
    </citation>
    <scope>NUCLEOTIDE SEQUENCE [LARGE SCALE GENOMIC DNA]</scope>
    <source>
        <strain evidence="10">SpSt-210</strain>
    </source>
</reference>
<dbReference type="EMBL" id="DSIY01000038">
    <property type="protein sequence ID" value="HEG90143.1"/>
    <property type="molecule type" value="Genomic_DNA"/>
</dbReference>
<feature type="transmembrane region" description="Helical" evidence="8">
    <location>
        <begin position="105"/>
        <end position="126"/>
    </location>
</feature>
<keyword evidence="3 8" id="KW-0813">Transport</keyword>
<dbReference type="InterPro" id="IPR051789">
    <property type="entry name" value="Bact_Polyamine_Transport"/>
</dbReference>
<evidence type="ECO:0000256" key="4">
    <source>
        <dbReference type="ARBA" id="ARBA00022475"/>
    </source>
</evidence>
<comment type="subcellular location">
    <subcellularLocation>
        <location evidence="1 8">Cell membrane</location>
        <topology evidence="1 8">Multi-pass membrane protein</topology>
    </subcellularLocation>
</comment>
<evidence type="ECO:0000259" key="9">
    <source>
        <dbReference type="PROSITE" id="PS50928"/>
    </source>
</evidence>
<dbReference type="CDD" id="cd06261">
    <property type="entry name" value="TM_PBP2"/>
    <property type="match status" value="1"/>
</dbReference>
<gene>
    <name evidence="10" type="ORF">ENP34_01660</name>
</gene>
<comment type="similarity">
    <text evidence="2">Belongs to the binding-protein-dependent transport system permease family. CysTW subfamily.</text>
</comment>
<accession>A0A831WXN8</accession>
<dbReference type="Gene3D" id="1.10.3720.10">
    <property type="entry name" value="MetI-like"/>
    <property type="match status" value="1"/>
</dbReference>
<keyword evidence="5 8" id="KW-0812">Transmembrane</keyword>
<evidence type="ECO:0000256" key="6">
    <source>
        <dbReference type="ARBA" id="ARBA00022989"/>
    </source>
</evidence>
<proteinExistence type="inferred from homology"/>
<keyword evidence="6 8" id="KW-1133">Transmembrane helix</keyword>
<evidence type="ECO:0000313" key="10">
    <source>
        <dbReference type="EMBL" id="HEG90143.1"/>
    </source>
</evidence>
<dbReference type="PANTHER" id="PTHR43848:SF2">
    <property type="entry name" value="PUTRESCINE TRANSPORT SYSTEM PERMEASE PROTEIN POTI"/>
    <property type="match status" value="1"/>
</dbReference>
<dbReference type="Pfam" id="PF00528">
    <property type="entry name" value="BPD_transp_1"/>
    <property type="match status" value="1"/>
</dbReference>
<evidence type="ECO:0000256" key="2">
    <source>
        <dbReference type="ARBA" id="ARBA00007069"/>
    </source>
</evidence>
<feature type="domain" description="ABC transmembrane type-1" evidence="9">
    <location>
        <begin position="68"/>
        <end position="254"/>
    </location>
</feature>
<dbReference type="GO" id="GO:0005886">
    <property type="term" value="C:plasma membrane"/>
    <property type="evidence" value="ECO:0007669"/>
    <property type="project" value="UniProtKB-SubCell"/>
</dbReference>
<keyword evidence="4" id="KW-1003">Cell membrane</keyword>
<evidence type="ECO:0000256" key="1">
    <source>
        <dbReference type="ARBA" id="ARBA00004651"/>
    </source>
</evidence>
<dbReference type="PROSITE" id="PS50928">
    <property type="entry name" value="ABC_TM1"/>
    <property type="match status" value="1"/>
</dbReference>
<evidence type="ECO:0000256" key="8">
    <source>
        <dbReference type="RuleBase" id="RU363032"/>
    </source>
</evidence>
<keyword evidence="7 8" id="KW-0472">Membrane</keyword>
<dbReference type="InterPro" id="IPR035906">
    <property type="entry name" value="MetI-like_sf"/>
</dbReference>
<evidence type="ECO:0000256" key="5">
    <source>
        <dbReference type="ARBA" id="ARBA00022692"/>
    </source>
</evidence>
<dbReference type="SUPFAM" id="SSF161098">
    <property type="entry name" value="MetI-like"/>
    <property type="match status" value="1"/>
</dbReference>
<sequence length="269" mass="30132">MMMDRWRTRILAVYFWLIICFLYGPIFIMAVLSLQGPNGGMTLPMYGVSLHWWQRLFTVRLTELRGPLFRSLAVAVETGIIVAVLGFLAGLAVRRQVKGSSLLTWGIFLALMTPGILLGLGMSLWWRFLRLEPGHLPLLGVHVIWALPFAYLILVAVLSRIDPRLEESARDLGASGFATFTEVLLPLVWPGILSAALFGFTLSLNEFERSILVTSENTLPLQLWSIVTVRVLDPDVYALGTLTVLITLAIVFVLLVPSIVAQVRRFRRD</sequence>
<feature type="transmembrane region" description="Helical" evidence="8">
    <location>
        <begin position="236"/>
        <end position="260"/>
    </location>
</feature>
<dbReference type="GO" id="GO:0055085">
    <property type="term" value="P:transmembrane transport"/>
    <property type="evidence" value="ECO:0007669"/>
    <property type="project" value="InterPro"/>
</dbReference>
<organism evidence="10">
    <name type="scientific">Thermorudis peleae</name>
    <dbReference type="NCBI Taxonomy" id="1382356"/>
    <lineage>
        <taxon>Bacteria</taxon>
        <taxon>Pseudomonadati</taxon>
        <taxon>Thermomicrobiota</taxon>
        <taxon>Thermomicrobia</taxon>
        <taxon>Thermomicrobia incertae sedis</taxon>
        <taxon>Thermorudis</taxon>
    </lineage>
</organism>
<feature type="transmembrane region" description="Helical" evidence="8">
    <location>
        <begin position="72"/>
        <end position="93"/>
    </location>
</feature>
<dbReference type="AlphaFoldDB" id="A0A831WXN8"/>
<feature type="transmembrane region" description="Helical" evidence="8">
    <location>
        <begin position="179"/>
        <end position="200"/>
    </location>
</feature>